<comment type="subcellular location">
    <subcellularLocation>
        <location evidence="1">Cell membrane</location>
        <topology evidence="1">Multi-pass membrane protein</topology>
    </subcellularLocation>
</comment>
<reference evidence="7 8" key="1">
    <citation type="submission" date="2021-03" db="EMBL/GenBank/DDBJ databases">
        <title>Genome sequencing of Marinobacter sp. LPB0319.</title>
        <authorList>
            <person name="Kim J."/>
        </authorList>
    </citation>
    <scope>NUCLEOTIDE SEQUENCE [LARGE SCALE GENOMIC DNA]</scope>
    <source>
        <strain evidence="7 8">LPB0319</strain>
    </source>
</reference>
<keyword evidence="5 6" id="KW-0472">Membrane</keyword>
<evidence type="ECO:0000256" key="1">
    <source>
        <dbReference type="ARBA" id="ARBA00004651"/>
    </source>
</evidence>
<keyword evidence="8" id="KW-1185">Reference proteome</keyword>
<sequence>MSNARQMVTHSTIYAISNISRQIVGFVMLPVYTNYLTPADYGVVGLLIFAVSLFEMLLGAQMFQAVPKFYHQETSLSSKNAVVTSALVVTGLFSILAAAAMALNSRTVSSQLFGTIDYRVYVEIFSILILTHSLEQYGLAYIRIIRKPWTFFCFSMAKLFLQLTLSITTIVILEMGLMGLAISSLASSLIIALILALYTVHKTGLNISSEITKRMLRFSWPLWLTGLIGLYIGSSNRYFIRVFSSIDDVGLFELASKFGSIVGLLIWMPFSQYWQTERFSVAQKENPYPEYSLAFRTIASLLLIGGTFVNIFSDITISIMSAPEFHPSASAVPYLTICGILQCMIFFNNFSFMHKSETLKMTKHNAIAAAIITLFYLILIPYFGFVGAAVALMVSTFIQYNYVLSAANKIYPLKIPQRPFILSCVLLLAASLINYQFLGTTISLSTFSEKLALSFITSTIIVFLMFNKNEISTAIRELMKLAIKFRKPHKNIGRSN</sequence>
<feature type="transmembrane region" description="Helical" evidence="6">
    <location>
        <begin position="251"/>
        <end position="270"/>
    </location>
</feature>
<feature type="transmembrane region" description="Helical" evidence="6">
    <location>
        <begin position="41"/>
        <end position="60"/>
    </location>
</feature>
<feature type="transmembrane region" description="Helical" evidence="6">
    <location>
        <begin position="291"/>
        <end position="312"/>
    </location>
</feature>
<feature type="transmembrane region" description="Helical" evidence="6">
    <location>
        <begin position="364"/>
        <end position="383"/>
    </location>
</feature>
<feature type="transmembrane region" description="Helical" evidence="6">
    <location>
        <begin position="332"/>
        <end position="352"/>
    </location>
</feature>
<feature type="transmembrane region" description="Helical" evidence="6">
    <location>
        <begin position="179"/>
        <end position="200"/>
    </location>
</feature>
<dbReference type="PANTHER" id="PTHR30250">
    <property type="entry name" value="PST FAMILY PREDICTED COLANIC ACID TRANSPORTER"/>
    <property type="match status" value="1"/>
</dbReference>
<dbReference type="Proteomes" id="UP000663555">
    <property type="component" value="Chromosome"/>
</dbReference>
<evidence type="ECO:0000313" key="7">
    <source>
        <dbReference type="EMBL" id="QSP93678.1"/>
    </source>
</evidence>
<keyword evidence="4 6" id="KW-1133">Transmembrane helix</keyword>
<dbReference type="PANTHER" id="PTHR30250:SF11">
    <property type="entry name" value="O-ANTIGEN TRANSPORTER-RELATED"/>
    <property type="match status" value="1"/>
</dbReference>
<evidence type="ECO:0000256" key="5">
    <source>
        <dbReference type="ARBA" id="ARBA00023136"/>
    </source>
</evidence>
<evidence type="ECO:0000256" key="6">
    <source>
        <dbReference type="SAM" id="Phobius"/>
    </source>
</evidence>
<evidence type="ECO:0000256" key="4">
    <source>
        <dbReference type="ARBA" id="ARBA00022989"/>
    </source>
</evidence>
<feature type="transmembrane region" description="Helical" evidence="6">
    <location>
        <begin position="389"/>
        <end position="407"/>
    </location>
</feature>
<dbReference type="InterPro" id="IPR002797">
    <property type="entry name" value="Polysacc_synth"/>
</dbReference>
<proteinExistence type="predicted"/>
<evidence type="ECO:0000256" key="2">
    <source>
        <dbReference type="ARBA" id="ARBA00022475"/>
    </source>
</evidence>
<organism evidence="7 8">
    <name type="scientific">Marinobacter salinisoli</name>
    <dbReference type="NCBI Taxonomy" id="2769486"/>
    <lineage>
        <taxon>Bacteria</taxon>
        <taxon>Pseudomonadati</taxon>
        <taxon>Pseudomonadota</taxon>
        <taxon>Gammaproteobacteria</taxon>
        <taxon>Pseudomonadales</taxon>
        <taxon>Marinobacteraceae</taxon>
        <taxon>Marinobacter</taxon>
    </lineage>
</organism>
<keyword evidence="3 6" id="KW-0812">Transmembrane</keyword>
<accession>A0ABX7MTV8</accession>
<evidence type="ECO:0000313" key="8">
    <source>
        <dbReference type="Proteomes" id="UP000663555"/>
    </source>
</evidence>
<keyword evidence="2" id="KW-1003">Cell membrane</keyword>
<dbReference type="EMBL" id="CP071247">
    <property type="protein sequence ID" value="QSP93678.1"/>
    <property type="molecule type" value="Genomic_DNA"/>
</dbReference>
<dbReference type="Pfam" id="PF01943">
    <property type="entry name" value="Polysacc_synt"/>
    <property type="match status" value="1"/>
</dbReference>
<gene>
    <name evidence="7" type="ORF">LPB19_10725</name>
</gene>
<feature type="transmembrane region" description="Helical" evidence="6">
    <location>
        <begin position="419"/>
        <end position="438"/>
    </location>
</feature>
<feature type="transmembrane region" description="Helical" evidence="6">
    <location>
        <begin position="149"/>
        <end position="173"/>
    </location>
</feature>
<protein>
    <submittedName>
        <fullName evidence="7">Polysaccharide biosynthesis protein</fullName>
    </submittedName>
</protein>
<feature type="transmembrane region" description="Helical" evidence="6">
    <location>
        <begin position="450"/>
        <end position="466"/>
    </location>
</feature>
<feature type="transmembrane region" description="Helical" evidence="6">
    <location>
        <begin position="220"/>
        <end position="239"/>
    </location>
</feature>
<feature type="transmembrane region" description="Helical" evidence="6">
    <location>
        <begin position="81"/>
        <end position="104"/>
    </location>
</feature>
<name>A0ABX7MTV8_9GAMM</name>
<dbReference type="InterPro" id="IPR050833">
    <property type="entry name" value="Poly_Biosynth_Transport"/>
</dbReference>
<evidence type="ECO:0000256" key="3">
    <source>
        <dbReference type="ARBA" id="ARBA00022692"/>
    </source>
</evidence>